<keyword evidence="1" id="KW-0812">Transmembrane</keyword>
<sequence>MGLSIHLHLIAAISWIGGSVFMFVLGISLRNKEDQKLVYPRIGPIFGYFEVVVLILLILTGIWMIVQNNMIHVLFNFDAHSPVIDALRKKLFLVAIMTIITIIHTTIAFRTNGKERTKLETILSRASSMGIFIMNFIVLHYAIVLRDIL</sequence>
<feature type="transmembrane region" description="Helical" evidence="1">
    <location>
        <begin position="122"/>
        <end position="143"/>
    </location>
</feature>
<evidence type="ECO:0008006" key="3">
    <source>
        <dbReference type="Google" id="ProtNLM"/>
    </source>
</evidence>
<organism evidence="2">
    <name type="scientific">hydrothermal vent metagenome</name>
    <dbReference type="NCBI Taxonomy" id="652676"/>
    <lineage>
        <taxon>unclassified sequences</taxon>
        <taxon>metagenomes</taxon>
        <taxon>ecological metagenomes</taxon>
    </lineage>
</organism>
<protein>
    <recommendedName>
        <fullName evidence="3">Copper resistance protein D domain-containing protein</fullName>
    </recommendedName>
</protein>
<feature type="transmembrane region" description="Helical" evidence="1">
    <location>
        <begin position="45"/>
        <end position="66"/>
    </location>
</feature>
<dbReference type="AlphaFoldDB" id="A0A1W1CKC0"/>
<evidence type="ECO:0000313" key="2">
    <source>
        <dbReference type="EMBL" id="SFV66175.1"/>
    </source>
</evidence>
<evidence type="ECO:0000256" key="1">
    <source>
        <dbReference type="SAM" id="Phobius"/>
    </source>
</evidence>
<name>A0A1W1CKC0_9ZZZZ</name>
<feature type="transmembrane region" description="Helical" evidence="1">
    <location>
        <begin position="91"/>
        <end position="110"/>
    </location>
</feature>
<reference evidence="2" key="1">
    <citation type="submission" date="2016-10" db="EMBL/GenBank/DDBJ databases">
        <authorList>
            <person name="de Groot N.N."/>
        </authorList>
    </citation>
    <scope>NUCLEOTIDE SEQUENCE</scope>
</reference>
<proteinExistence type="predicted"/>
<feature type="transmembrane region" description="Helical" evidence="1">
    <location>
        <begin position="6"/>
        <end position="25"/>
    </location>
</feature>
<gene>
    <name evidence="2" type="ORF">MNB_SV-14-1485</name>
</gene>
<keyword evidence="1" id="KW-1133">Transmembrane helix</keyword>
<keyword evidence="1" id="KW-0472">Membrane</keyword>
<accession>A0A1W1CKC0</accession>
<dbReference type="EMBL" id="FPHN01000199">
    <property type="protein sequence ID" value="SFV66175.1"/>
    <property type="molecule type" value="Genomic_DNA"/>
</dbReference>